<dbReference type="AlphaFoldDB" id="A0A1M4SYL3"/>
<keyword evidence="1" id="KW-0472">Membrane</keyword>
<evidence type="ECO:0000313" key="3">
    <source>
        <dbReference type="Proteomes" id="UP000184509"/>
    </source>
</evidence>
<keyword evidence="1" id="KW-1133">Transmembrane helix</keyword>
<proteinExistence type="predicted"/>
<reference evidence="3" key="1">
    <citation type="submission" date="2016-11" db="EMBL/GenBank/DDBJ databases">
        <authorList>
            <person name="Varghese N."/>
            <person name="Submissions S."/>
        </authorList>
    </citation>
    <scope>NUCLEOTIDE SEQUENCE [LARGE SCALE GENOMIC DNA]</scope>
    <source>
        <strain evidence="3">DSM 26991</strain>
    </source>
</reference>
<organism evidence="2 3">
    <name type="scientific">Bacteroides luti</name>
    <dbReference type="NCBI Taxonomy" id="1297750"/>
    <lineage>
        <taxon>Bacteria</taxon>
        <taxon>Pseudomonadati</taxon>
        <taxon>Bacteroidota</taxon>
        <taxon>Bacteroidia</taxon>
        <taxon>Bacteroidales</taxon>
        <taxon>Bacteroidaceae</taxon>
        <taxon>Bacteroides</taxon>
    </lineage>
</organism>
<dbReference type="Proteomes" id="UP000184509">
    <property type="component" value="Unassembled WGS sequence"/>
</dbReference>
<name>A0A1M4SYL3_9BACE</name>
<accession>A0A1M4SYL3</accession>
<feature type="transmembrane region" description="Helical" evidence="1">
    <location>
        <begin position="42"/>
        <end position="62"/>
    </location>
</feature>
<evidence type="ECO:0000256" key="1">
    <source>
        <dbReference type="SAM" id="Phobius"/>
    </source>
</evidence>
<sequence>MEENSINIIVGIINIIPIIVFVIFPLLRKDQCENSIFSRNPLILFIEGLIFSFFFFVLCLYMEQFFPSNVRDRWLLMIFSEIILFPIAAIVLFLVCLGCNIAWTKHYWYWATIILLFMLFFLFYLFIVASTGI</sequence>
<evidence type="ECO:0000313" key="2">
    <source>
        <dbReference type="EMBL" id="SHE37328.1"/>
    </source>
</evidence>
<feature type="transmembrane region" description="Helical" evidence="1">
    <location>
        <begin position="74"/>
        <end position="103"/>
    </location>
</feature>
<feature type="transmembrane region" description="Helical" evidence="1">
    <location>
        <begin position="109"/>
        <end position="129"/>
    </location>
</feature>
<keyword evidence="3" id="KW-1185">Reference proteome</keyword>
<feature type="transmembrane region" description="Helical" evidence="1">
    <location>
        <begin position="7"/>
        <end position="27"/>
    </location>
</feature>
<protein>
    <submittedName>
        <fullName evidence="2">Uncharacterized protein</fullName>
    </submittedName>
</protein>
<keyword evidence="1" id="KW-0812">Transmembrane</keyword>
<dbReference type="STRING" id="1297750.SAMN05444405_101232"/>
<dbReference type="EMBL" id="FQTV01000001">
    <property type="protein sequence ID" value="SHE37328.1"/>
    <property type="molecule type" value="Genomic_DNA"/>
</dbReference>
<gene>
    <name evidence="2" type="ORF">SAMN05444405_101232</name>
</gene>